<proteinExistence type="predicted"/>
<reference evidence="1" key="2">
    <citation type="submission" date="2021-04" db="EMBL/GenBank/DDBJ databases">
        <authorList>
            <person name="Gilroy R."/>
        </authorList>
    </citation>
    <scope>NUCLEOTIDE SEQUENCE</scope>
    <source>
        <strain evidence="1">CHK199-9574</strain>
    </source>
</reference>
<name>A0A9D2CF82_9FIRM</name>
<dbReference type="EMBL" id="DXCO01000037">
    <property type="protein sequence ID" value="HIY78568.1"/>
    <property type="molecule type" value="Genomic_DNA"/>
</dbReference>
<sequence>MRKLTDNALRARNLLSREKSPLSPECERVVVRDLERTLSGYFKLSGGITLKVERGKKLSVTIQAEADEVKPFGIVT</sequence>
<accession>A0A9D2CF82</accession>
<organism evidence="1 2">
    <name type="scientific">Candidatus Borkfalkia excrementavium</name>
    <dbReference type="NCBI Taxonomy" id="2838505"/>
    <lineage>
        <taxon>Bacteria</taxon>
        <taxon>Bacillati</taxon>
        <taxon>Bacillota</taxon>
        <taxon>Clostridia</taxon>
        <taxon>Christensenellales</taxon>
        <taxon>Christensenellaceae</taxon>
        <taxon>Candidatus Borkfalkia</taxon>
    </lineage>
</organism>
<gene>
    <name evidence="1" type="ORF">H9728_05940</name>
</gene>
<reference evidence="1" key="1">
    <citation type="journal article" date="2021" name="PeerJ">
        <title>Extensive microbial diversity within the chicken gut microbiome revealed by metagenomics and culture.</title>
        <authorList>
            <person name="Gilroy R."/>
            <person name="Ravi A."/>
            <person name="Getino M."/>
            <person name="Pursley I."/>
            <person name="Horton D.L."/>
            <person name="Alikhan N.F."/>
            <person name="Baker D."/>
            <person name="Gharbi K."/>
            <person name="Hall N."/>
            <person name="Watson M."/>
            <person name="Adriaenssens E.M."/>
            <person name="Foster-Nyarko E."/>
            <person name="Jarju S."/>
            <person name="Secka A."/>
            <person name="Antonio M."/>
            <person name="Oren A."/>
            <person name="Chaudhuri R.R."/>
            <person name="La Ragione R."/>
            <person name="Hildebrand F."/>
            <person name="Pallen M.J."/>
        </authorList>
    </citation>
    <scope>NUCLEOTIDE SEQUENCE</scope>
    <source>
        <strain evidence="1">CHK199-9574</strain>
    </source>
</reference>
<evidence type="ECO:0000313" key="2">
    <source>
        <dbReference type="Proteomes" id="UP000824135"/>
    </source>
</evidence>
<evidence type="ECO:0000313" key="1">
    <source>
        <dbReference type="EMBL" id="HIY78568.1"/>
    </source>
</evidence>
<dbReference type="Proteomes" id="UP000824135">
    <property type="component" value="Unassembled WGS sequence"/>
</dbReference>
<dbReference type="AlphaFoldDB" id="A0A9D2CF82"/>
<protein>
    <submittedName>
        <fullName evidence="1">Uncharacterized protein</fullName>
    </submittedName>
</protein>
<comment type="caution">
    <text evidence="1">The sequence shown here is derived from an EMBL/GenBank/DDBJ whole genome shotgun (WGS) entry which is preliminary data.</text>
</comment>